<feature type="region of interest" description="Disordered" evidence="2">
    <location>
        <begin position="173"/>
        <end position="281"/>
    </location>
</feature>
<keyword evidence="6" id="KW-1185">Reference proteome</keyword>
<dbReference type="GO" id="GO:0042302">
    <property type="term" value="F:structural constituent of cuticle"/>
    <property type="evidence" value="ECO:0007669"/>
    <property type="project" value="InterPro"/>
</dbReference>
<feature type="compositionally biased region" description="Gly residues" evidence="2">
    <location>
        <begin position="236"/>
        <end position="254"/>
    </location>
</feature>
<dbReference type="SMART" id="SM01088">
    <property type="entry name" value="Col_cuticle_N"/>
    <property type="match status" value="1"/>
</dbReference>
<proteinExistence type="predicted"/>
<evidence type="ECO:0000256" key="3">
    <source>
        <dbReference type="SAM" id="Phobius"/>
    </source>
</evidence>
<dbReference type="Gene3D" id="1.20.5.320">
    <property type="entry name" value="6-Phosphogluconate Dehydrogenase, domain 3"/>
    <property type="match status" value="1"/>
</dbReference>
<feature type="compositionally biased region" description="Low complexity" evidence="2">
    <location>
        <begin position="211"/>
        <end position="221"/>
    </location>
</feature>
<dbReference type="PANTHER" id="PTHR24637:SF194">
    <property type="entry name" value="CUTICLE COLLAGEN 10-RELATED"/>
    <property type="match status" value="1"/>
</dbReference>
<feature type="transmembrane region" description="Helical" evidence="3">
    <location>
        <begin position="28"/>
        <end position="52"/>
    </location>
</feature>
<protein>
    <recommendedName>
        <fullName evidence="4">Nematode cuticle collagen N-terminal domain-containing protein</fullName>
    </recommendedName>
</protein>
<dbReference type="Pfam" id="PF01391">
    <property type="entry name" value="Collagen"/>
    <property type="match status" value="1"/>
</dbReference>
<dbReference type="EMBL" id="AZBU02000012">
    <property type="protein sequence ID" value="TKR59567.1"/>
    <property type="molecule type" value="Genomic_DNA"/>
</dbReference>
<feature type="compositionally biased region" description="Low complexity" evidence="2">
    <location>
        <begin position="173"/>
        <end position="191"/>
    </location>
</feature>
<keyword evidence="3" id="KW-1133">Transmembrane helix</keyword>
<accession>A0A4U5LTZ8</accession>
<evidence type="ECO:0000313" key="5">
    <source>
        <dbReference type="EMBL" id="TKR59567.1"/>
    </source>
</evidence>
<dbReference type="PANTHER" id="PTHR24637">
    <property type="entry name" value="COLLAGEN"/>
    <property type="match status" value="1"/>
</dbReference>
<dbReference type="Proteomes" id="UP000298663">
    <property type="component" value="Unassembled WGS sequence"/>
</dbReference>
<dbReference type="InterPro" id="IPR008160">
    <property type="entry name" value="Collagen"/>
</dbReference>
<comment type="caution">
    <text evidence="5">The sequence shown here is derived from an EMBL/GenBank/DDBJ whole genome shotgun (WGS) entry which is preliminary data.</text>
</comment>
<evidence type="ECO:0000313" key="6">
    <source>
        <dbReference type="Proteomes" id="UP000298663"/>
    </source>
</evidence>
<dbReference type="AlphaFoldDB" id="A0A4U5LTZ8"/>
<dbReference type="OrthoDB" id="5875171at2759"/>
<gene>
    <name evidence="5" type="ORF">L596_029219</name>
</gene>
<reference evidence="5 6" key="1">
    <citation type="journal article" date="2015" name="Genome Biol.">
        <title>Comparative genomics of Steinernema reveals deeply conserved gene regulatory networks.</title>
        <authorList>
            <person name="Dillman A.R."/>
            <person name="Macchietto M."/>
            <person name="Porter C.F."/>
            <person name="Rogers A."/>
            <person name="Williams B."/>
            <person name="Antoshechkin I."/>
            <person name="Lee M.M."/>
            <person name="Goodwin Z."/>
            <person name="Lu X."/>
            <person name="Lewis E.E."/>
            <person name="Goodrich-Blair H."/>
            <person name="Stock S.P."/>
            <person name="Adams B.J."/>
            <person name="Sternberg P.W."/>
            <person name="Mortazavi A."/>
        </authorList>
    </citation>
    <scope>NUCLEOTIDE SEQUENCE [LARGE SCALE GENOMIC DNA]</scope>
    <source>
        <strain evidence="5 6">ALL</strain>
    </source>
</reference>
<reference evidence="5 6" key="2">
    <citation type="journal article" date="2019" name="G3 (Bethesda)">
        <title>Hybrid Assembly of the Genome of the Entomopathogenic Nematode Steinernema carpocapsae Identifies the X-Chromosome.</title>
        <authorList>
            <person name="Serra L."/>
            <person name="Macchietto M."/>
            <person name="Macias-Munoz A."/>
            <person name="McGill C.J."/>
            <person name="Rodriguez I.M."/>
            <person name="Rodriguez B."/>
            <person name="Murad R."/>
            <person name="Mortazavi A."/>
        </authorList>
    </citation>
    <scope>NUCLEOTIDE SEQUENCE [LARGE SCALE GENOMIC DNA]</scope>
    <source>
        <strain evidence="5 6">ALL</strain>
    </source>
</reference>
<evidence type="ECO:0000256" key="2">
    <source>
        <dbReference type="SAM" id="MobiDB-lite"/>
    </source>
</evidence>
<feature type="domain" description="Nematode cuticle collagen N-terminal" evidence="4">
    <location>
        <begin position="30"/>
        <end position="80"/>
    </location>
</feature>
<feature type="compositionally biased region" description="Pro residues" evidence="2">
    <location>
        <begin position="124"/>
        <end position="135"/>
    </location>
</feature>
<organism evidence="5 6">
    <name type="scientific">Steinernema carpocapsae</name>
    <name type="common">Entomopathogenic nematode</name>
    <dbReference type="NCBI Taxonomy" id="34508"/>
    <lineage>
        <taxon>Eukaryota</taxon>
        <taxon>Metazoa</taxon>
        <taxon>Ecdysozoa</taxon>
        <taxon>Nematoda</taxon>
        <taxon>Chromadorea</taxon>
        <taxon>Rhabditida</taxon>
        <taxon>Tylenchina</taxon>
        <taxon>Panagrolaimomorpha</taxon>
        <taxon>Strongyloidoidea</taxon>
        <taxon>Steinernematidae</taxon>
        <taxon>Steinernema</taxon>
    </lineage>
</organism>
<keyword evidence="1" id="KW-0677">Repeat</keyword>
<dbReference type="STRING" id="34508.A0A4U5LTZ8"/>
<evidence type="ECO:0000256" key="1">
    <source>
        <dbReference type="ARBA" id="ARBA00022737"/>
    </source>
</evidence>
<feature type="region of interest" description="Disordered" evidence="2">
    <location>
        <begin position="124"/>
        <end position="154"/>
    </location>
</feature>
<dbReference type="InterPro" id="IPR002486">
    <property type="entry name" value="Col_cuticle_N"/>
</dbReference>
<feature type="compositionally biased region" description="Low complexity" evidence="2">
    <location>
        <begin position="255"/>
        <end position="281"/>
    </location>
</feature>
<dbReference type="Pfam" id="PF01484">
    <property type="entry name" value="Col_cuticle_N"/>
    <property type="match status" value="1"/>
</dbReference>
<name>A0A4U5LTZ8_STECR</name>
<sequence length="318" mass="31570">MKRYLRSGGSVRSVEESKKFSVMFEEKLLVVVASACSTMAILACLFVVPSLYSTISEVHDEVMDGVQVFRVETDSAWTQMMDIQLSVTPPTKPRDNPFNSIFRQKRQNFNGLPAWCQCEPTKPTCPPGPPGPPGIPGNDGTPGAPGSKGQDNVATFAPITCTPLDNTCIKCPAGAPGPQGPDGPAGSQGPDGVPGSHGAPGQNGHPGPAGPTGDAGAHGTPGQNGQPGPKGHDGQSGKGKPGTSGVRGGTGPAGAPGAPGQNGAPGAAGPEGLAGPAGHPGAAGVDGVAGIGGGRGLPGTDAAYCPCPPRSAVFVNRQ</sequence>
<keyword evidence="3" id="KW-0472">Membrane</keyword>
<keyword evidence="3" id="KW-0812">Transmembrane</keyword>
<evidence type="ECO:0000259" key="4">
    <source>
        <dbReference type="SMART" id="SM01088"/>
    </source>
</evidence>